<dbReference type="Proteomes" id="UP000541470">
    <property type="component" value="Unassembled WGS sequence"/>
</dbReference>
<keyword evidence="8" id="KW-1185">Reference proteome</keyword>
<proteinExistence type="predicted"/>
<reference evidence="7 8" key="1">
    <citation type="submission" date="2020-04" db="EMBL/GenBank/DDBJ databases">
        <title>Rhizobium sp. S-51 isolated from soil.</title>
        <authorList>
            <person name="Dahal R.H."/>
        </authorList>
    </citation>
    <scope>NUCLEOTIDE SEQUENCE [LARGE SCALE GENOMIC DNA]</scope>
    <source>
        <strain evidence="7 8">S-51</strain>
    </source>
</reference>
<comment type="caution">
    <text evidence="7">The sequence shown here is derived from an EMBL/GenBank/DDBJ whole genome shotgun (WGS) entry which is preliminary data.</text>
</comment>
<evidence type="ECO:0000256" key="5">
    <source>
        <dbReference type="PROSITE-ProRule" id="PRU10141"/>
    </source>
</evidence>
<dbReference type="EMBL" id="JABBGK010000002">
    <property type="protein sequence ID" value="NML75282.1"/>
    <property type="molecule type" value="Genomic_DNA"/>
</dbReference>
<dbReference type="RefSeq" id="WP_169592128.1">
    <property type="nucleotide sequence ID" value="NZ_JABBGK010000002.1"/>
</dbReference>
<dbReference type="PROSITE" id="PS00107">
    <property type="entry name" value="PROTEIN_KINASE_ATP"/>
    <property type="match status" value="1"/>
</dbReference>
<dbReference type="Gene3D" id="1.25.40.10">
    <property type="entry name" value="Tetratricopeptide repeat domain"/>
    <property type="match status" value="1"/>
</dbReference>
<keyword evidence="4 5" id="KW-0067">ATP-binding</keyword>
<organism evidence="7 8">
    <name type="scientific">Rhizobium terricola</name>
    <dbReference type="NCBI Taxonomy" id="2728849"/>
    <lineage>
        <taxon>Bacteria</taxon>
        <taxon>Pseudomonadati</taxon>
        <taxon>Pseudomonadota</taxon>
        <taxon>Alphaproteobacteria</taxon>
        <taxon>Hyphomicrobiales</taxon>
        <taxon>Rhizobiaceae</taxon>
        <taxon>Rhizobium/Agrobacterium group</taxon>
        <taxon>Rhizobium</taxon>
    </lineage>
</organism>
<dbReference type="PANTHER" id="PTHR43289:SF6">
    <property type="entry name" value="SERINE_THREONINE-PROTEIN KINASE NEKL-3"/>
    <property type="match status" value="1"/>
</dbReference>
<sequence>MNRQGDGQTGSEARARSLLVRLDDFEDAGGIADEADHLLQAPPLPVVAEILSRLARGLALHRLDRTEAALRDLHWAALRSELESRSDLVIRANAAIASLHAWRGRFDEALTHLALALAEAASCEDRAAVAGLCGDCGRIHLEAGQAGAARAFFRKQAKLLDASASPRDHLRCRLGLIETEIESGALEEAQALISELTDADTGGSPYLAFRVAKARARLAFERGRNAEARQIATDAIARIEPAPGSYEVIMLEAIVASADARDGRAAAEPVLARLADLLSERRLIAPAIDLRLEQARLLADLSREGEALAAVGKALAAAVASGSVALERKVRETLALIGPASGLGIDTRRDAAMLAAEGYILIERLGRGGFATVFRAFDLVRGREVALKRFHLPDHYDQDMRRSAIETARAELDATQGFHHPGVARALAFAIDRDGSPYLAQELVEGDSVADLVAAQSLALREGMLLVGRIAQVLSALHGYGLVHRDLKPANILCRSTGEPVLVDFGLATLAGMQGILGGTEAYAAPEQQQGEPAGPAADCFALGVMAVEILTGMRPAGLEDRVRLWPFGQHDPLGPAVAQRLVERGVDLAIRDLLGALLSPDPSERPAAEAVAQSFMAAAATPTPNSKAGSPS</sequence>
<dbReference type="GO" id="GO:0004674">
    <property type="term" value="F:protein serine/threonine kinase activity"/>
    <property type="evidence" value="ECO:0007669"/>
    <property type="project" value="UniProtKB-KW"/>
</dbReference>
<dbReference type="SMART" id="SM00220">
    <property type="entry name" value="S_TKc"/>
    <property type="match status" value="1"/>
</dbReference>
<dbReference type="SUPFAM" id="SSF48452">
    <property type="entry name" value="TPR-like"/>
    <property type="match status" value="1"/>
</dbReference>
<evidence type="ECO:0000256" key="1">
    <source>
        <dbReference type="ARBA" id="ARBA00022679"/>
    </source>
</evidence>
<feature type="binding site" evidence="5">
    <location>
        <position position="388"/>
    </location>
    <ligand>
        <name>ATP</name>
        <dbReference type="ChEBI" id="CHEBI:30616"/>
    </ligand>
</feature>
<name>A0A7Y0FWA5_9HYPH</name>
<dbReference type="InterPro" id="IPR011990">
    <property type="entry name" value="TPR-like_helical_dom_sf"/>
</dbReference>
<dbReference type="CDD" id="cd14014">
    <property type="entry name" value="STKc_PknB_like"/>
    <property type="match status" value="1"/>
</dbReference>
<keyword evidence="2 5" id="KW-0547">Nucleotide-binding</keyword>
<dbReference type="PANTHER" id="PTHR43289">
    <property type="entry name" value="MITOGEN-ACTIVATED PROTEIN KINASE KINASE KINASE 20-RELATED"/>
    <property type="match status" value="1"/>
</dbReference>
<dbReference type="InterPro" id="IPR008271">
    <property type="entry name" value="Ser/Thr_kinase_AS"/>
</dbReference>
<evidence type="ECO:0000313" key="8">
    <source>
        <dbReference type="Proteomes" id="UP000541470"/>
    </source>
</evidence>
<gene>
    <name evidence="7" type="ORF">HHL25_14215</name>
</gene>
<evidence type="ECO:0000313" key="7">
    <source>
        <dbReference type="EMBL" id="NML75282.1"/>
    </source>
</evidence>
<dbReference type="AlphaFoldDB" id="A0A7Y0FWA5"/>
<dbReference type="SUPFAM" id="SSF56112">
    <property type="entry name" value="Protein kinase-like (PK-like)"/>
    <property type="match status" value="1"/>
</dbReference>
<evidence type="ECO:0000256" key="2">
    <source>
        <dbReference type="ARBA" id="ARBA00022741"/>
    </source>
</evidence>
<dbReference type="InterPro" id="IPR000719">
    <property type="entry name" value="Prot_kinase_dom"/>
</dbReference>
<dbReference type="PROSITE" id="PS00108">
    <property type="entry name" value="PROTEIN_KINASE_ST"/>
    <property type="match status" value="1"/>
</dbReference>
<evidence type="ECO:0000256" key="4">
    <source>
        <dbReference type="ARBA" id="ARBA00022840"/>
    </source>
</evidence>
<keyword evidence="3 7" id="KW-0418">Kinase</keyword>
<dbReference type="GO" id="GO:0005524">
    <property type="term" value="F:ATP binding"/>
    <property type="evidence" value="ECO:0007669"/>
    <property type="project" value="UniProtKB-UniRule"/>
</dbReference>
<protein>
    <submittedName>
        <fullName evidence="7">Serine/threonine protein kinase</fullName>
    </submittedName>
</protein>
<dbReference type="InterPro" id="IPR011009">
    <property type="entry name" value="Kinase-like_dom_sf"/>
</dbReference>
<keyword evidence="7" id="KW-0723">Serine/threonine-protein kinase</keyword>
<feature type="domain" description="Protein kinase" evidence="6">
    <location>
        <begin position="359"/>
        <end position="617"/>
    </location>
</feature>
<dbReference type="PROSITE" id="PS50011">
    <property type="entry name" value="PROTEIN_KINASE_DOM"/>
    <property type="match status" value="1"/>
</dbReference>
<dbReference type="Gene3D" id="1.10.510.10">
    <property type="entry name" value="Transferase(Phosphotransferase) domain 1"/>
    <property type="match status" value="1"/>
</dbReference>
<accession>A0A7Y0FWA5</accession>
<evidence type="ECO:0000259" key="6">
    <source>
        <dbReference type="PROSITE" id="PS50011"/>
    </source>
</evidence>
<keyword evidence="1" id="KW-0808">Transferase</keyword>
<evidence type="ECO:0000256" key="3">
    <source>
        <dbReference type="ARBA" id="ARBA00022777"/>
    </source>
</evidence>
<dbReference type="InterPro" id="IPR017441">
    <property type="entry name" value="Protein_kinase_ATP_BS"/>
</dbReference>
<dbReference type="Pfam" id="PF00069">
    <property type="entry name" value="Pkinase"/>
    <property type="match status" value="1"/>
</dbReference>